<feature type="domain" description="HPt" evidence="16">
    <location>
        <begin position="1"/>
        <end position="101"/>
    </location>
</feature>
<dbReference type="EC" id="2.7.13.3" evidence="2"/>
<dbReference type="SUPFAM" id="SSF47384">
    <property type="entry name" value="Homodimeric domain of signal transducing histidine kinase"/>
    <property type="match status" value="1"/>
</dbReference>
<dbReference type="SMART" id="SM01231">
    <property type="entry name" value="H-kinase_dim"/>
    <property type="match status" value="1"/>
</dbReference>
<dbReference type="Pfam" id="PF02518">
    <property type="entry name" value="HATPase_c"/>
    <property type="match status" value="1"/>
</dbReference>
<dbReference type="SUPFAM" id="SSF50341">
    <property type="entry name" value="CheW-like"/>
    <property type="match status" value="1"/>
</dbReference>
<evidence type="ECO:0000256" key="13">
    <source>
        <dbReference type="SAM" id="MobiDB-lite"/>
    </source>
</evidence>
<dbReference type="InterPro" id="IPR051315">
    <property type="entry name" value="Bact_Chemotaxis_CheA"/>
</dbReference>
<evidence type="ECO:0000256" key="4">
    <source>
        <dbReference type="ARBA" id="ARBA00022500"/>
    </source>
</evidence>
<dbReference type="PRINTS" id="PR00344">
    <property type="entry name" value="BCTRLSENSOR"/>
</dbReference>
<comment type="catalytic activity">
    <reaction evidence="1">
        <text>ATP + protein L-histidine = ADP + protein N-phospho-L-histidine.</text>
        <dbReference type="EC" id="2.7.13.3"/>
    </reaction>
</comment>
<protein>
    <recommendedName>
        <fullName evidence="3">Chemotaxis protein CheA</fullName>
        <ecNumber evidence="2">2.7.13.3</ecNumber>
    </recommendedName>
</protein>
<evidence type="ECO:0000256" key="5">
    <source>
        <dbReference type="ARBA" id="ARBA00022553"/>
    </source>
</evidence>
<dbReference type="InterPro" id="IPR002545">
    <property type="entry name" value="CheW-lke_dom"/>
</dbReference>
<dbReference type="GO" id="GO:0005524">
    <property type="term" value="F:ATP binding"/>
    <property type="evidence" value="ECO:0007669"/>
    <property type="project" value="UniProtKB-KW"/>
</dbReference>
<evidence type="ECO:0000256" key="12">
    <source>
        <dbReference type="PROSITE-ProRule" id="PRU00110"/>
    </source>
</evidence>
<dbReference type="CDD" id="cd00088">
    <property type="entry name" value="HPT"/>
    <property type="match status" value="1"/>
</dbReference>
<name>A0A1E2V8H2_9GAMM</name>
<evidence type="ECO:0000256" key="8">
    <source>
        <dbReference type="ARBA" id="ARBA00022777"/>
    </source>
</evidence>
<dbReference type="GO" id="GO:0005737">
    <property type="term" value="C:cytoplasm"/>
    <property type="evidence" value="ECO:0007669"/>
    <property type="project" value="InterPro"/>
</dbReference>
<dbReference type="InterPro" id="IPR036890">
    <property type="entry name" value="HATPase_C_sf"/>
</dbReference>
<feature type="domain" description="Histidine kinase" evidence="14">
    <location>
        <begin position="346"/>
        <end position="594"/>
    </location>
</feature>
<dbReference type="CDD" id="cd00731">
    <property type="entry name" value="CheA_reg"/>
    <property type="match status" value="1"/>
</dbReference>
<reference evidence="17 18" key="1">
    <citation type="submission" date="2016-08" db="EMBL/GenBank/DDBJ databases">
        <authorList>
            <person name="Seilhamer J.J."/>
        </authorList>
    </citation>
    <scope>NUCLEOTIDE SEQUENCE [LARGE SCALE GENOMIC DNA]</scope>
    <source>
        <strain evidence="17 18">PH27A</strain>
    </source>
</reference>
<dbReference type="SUPFAM" id="SSF47226">
    <property type="entry name" value="Histidine-containing phosphotransfer domain, HPT domain"/>
    <property type="match status" value="1"/>
</dbReference>
<sequence>MTDPVQVFREEAEEHLSTLELALLELEETPDDHDQIAAAFRAMHTIKGAAGMVGFDHLSEFTHHLESFFDQVRNGKIHLSAEYISILLEARDHIFTLLDNPDPNEDARRISGQLAARFSQQVDQASSEPEVVSPSSQQAHEHIETEVEPFSALICYQITIIPDSEAFRDGFDLLPLLRELNELGDYQATTYLSVAGFSAVGHADSRGAEQGHSELLGSEPLDPSAFDPEQCVLTVVVELTTALPKERIDDVFFFVIDDWSIDIQATPLSTPEATTLDATHSMTVEDEDGVVAHATAELTVPPSALSSESSVAQPRNPHQRSVRSETVSQKAPARAAATKGGSKSGTSDQSIRVPQSKLDALMDQVGELVILQASLDQVASEGADERLAGLAEELDRLVGNLRETTFDVRMLPIGSTFSRFRRLVRDLSKDLGKDVAFETAGAETELDKVVIDRLADPLVHLLRNSLDHGIESPDVREAQGKPRRGLLRLEASQHQGQIHLNLSDDGAGLNREAILSRALDRGVVRPGHDLTDQEINQLIFEPGFSTAKVVSDVSGRGVGMDVVKRSIEGLQGRVYLESETGIGTTVKITLPMTLAIIDGLMVGVSSERYVLPLSIVEECMETSSKDISRENGIRLVRHRDGLVPCLRLRDSFSVAGTQPNIEQTILVRVGEERFGITVDQVIGNFQTVIKSLGHLYQGIKGVMGATIMGNGSIAMILDVAELMDETNV</sequence>
<feature type="domain" description="CheW-like" evidence="15">
    <location>
        <begin position="596"/>
        <end position="728"/>
    </location>
</feature>
<evidence type="ECO:0000259" key="15">
    <source>
        <dbReference type="PROSITE" id="PS50851"/>
    </source>
</evidence>
<keyword evidence="9" id="KW-0067">ATP-binding</keyword>
<dbReference type="SMART" id="SM00073">
    <property type="entry name" value="HPT"/>
    <property type="match status" value="1"/>
</dbReference>
<dbReference type="InterPro" id="IPR036097">
    <property type="entry name" value="HisK_dim/P_sf"/>
</dbReference>
<dbReference type="AlphaFoldDB" id="A0A1E2V8H2"/>
<accession>A0A1E2V8H2</accession>
<dbReference type="InterPro" id="IPR037006">
    <property type="entry name" value="CheA-like_homodim_sf"/>
</dbReference>
<gene>
    <name evidence="17" type="ORF">BFW38_06710</name>
</gene>
<keyword evidence="18" id="KW-1185">Reference proteome</keyword>
<dbReference type="GO" id="GO:0000155">
    <property type="term" value="F:phosphorelay sensor kinase activity"/>
    <property type="evidence" value="ECO:0007669"/>
    <property type="project" value="InterPro"/>
</dbReference>
<dbReference type="InterPro" id="IPR004105">
    <property type="entry name" value="CheA-like_dim"/>
</dbReference>
<dbReference type="Proteomes" id="UP000094291">
    <property type="component" value="Unassembled WGS sequence"/>
</dbReference>
<feature type="region of interest" description="Disordered" evidence="13">
    <location>
        <begin position="301"/>
        <end position="352"/>
    </location>
</feature>
<dbReference type="SMART" id="SM00260">
    <property type="entry name" value="CheW"/>
    <property type="match status" value="1"/>
</dbReference>
<dbReference type="InterPro" id="IPR004358">
    <property type="entry name" value="Sig_transdc_His_kin-like_C"/>
</dbReference>
<feature type="compositionally biased region" description="Polar residues" evidence="13">
    <location>
        <begin position="304"/>
        <end position="313"/>
    </location>
</feature>
<dbReference type="FunFam" id="3.30.565.10:FF:000016">
    <property type="entry name" value="Chemotaxis protein CheA, putative"/>
    <property type="match status" value="1"/>
</dbReference>
<comment type="function">
    <text evidence="11">Involved in the transmission of sensory signals from the chemoreceptors to the flagellar motors. CheA is autophosphorylated; it can transfer its phosphate group to either CheB or CheY.</text>
</comment>
<dbReference type="RefSeq" id="WP_068997697.1">
    <property type="nucleotide sequence ID" value="NZ_MDTQ01000001.1"/>
</dbReference>
<evidence type="ECO:0000256" key="6">
    <source>
        <dbReference type="ARBA" id="ARBA00022679"/>
    </source>
</evidence>
<keyword evidence="7" id="KW-0547">Nucleotide-binding</keyword>
<evidence type="ECO:0000256" key="1">
    <source>
        <dbReference type="ARBA" id="ARBA00000085"/>
    </source>
</evidence>
<dbReference type="InterPro" id="IPR003594">
    <property type="entry name" value="HATPase_dom"/>
</dbReference>
<evidence type="ECO:0000256" key="7">
    <source>
        <dbReference type="ARBA" id="ARBA00022741"/>
    </source>
</evidence>
<evidence type="ECO:0000259" key="14">
    <source>
        <dbReference type="PROSITE" id="PS50109"/>
    </source>
</evidence>
<evidence type="ECO:0000256" key="9">
    <source>
        <dbReference type="ARBA" id="ARBA00022840"/>
    </source>
</evidence>
<comment type="caution">
    <text evidence="17">The sequence shown here is derived from an EMBL/GenBank/DDBJ whole genome shotgun (WGS) entry which is preliminary data.</text>
</comment>
<dbReference type="OrthoDB" id="9803176at2"/>
<organism evidence="17 18">
    <name type="scientific">Terasakiispira papahanaumokuakeensis</name>
    <dbReference type="NCBI Taxonomy" id="197479"/>
    <lineage>
        <taxon>Bacteria</taxon>
        <taxon>Pseudomonadati</taxon>
        <taxon>Pseudomonadota</taxon>
        <taxon>Gammaproteobacteria</taxon>
        <taxon>Oceanospirillales</taxon>
        <taxon>Terasakiispira</taxon>
    </lineage>
</organism>
<dbReference type="PANTHER" id="PTHR43395">
    <property type="entry name" value="SENSOR HISTIDINE KINASE CHEA"/>
    <property type="match status" value="1"/>
</dbReference>
<evidence type="ECO:0000256" key="2">
    <source>
        <dbReference type="ARBA" id="ARBA00012438"/>
    </source>
</evidence>
<keyword evidence="4" id="KW-0145">Chemotaxis</keyword>
<evidence type="ECO:0000256" key="10">
    <source>
        <dbReference type="ARBA" id="ARBA00023012"/>
    </source>
</evidence>
<dbReference type="PROSITE" id="PS50109">
    <property type="entry name" value="HIS_KIN"/>
    <property type="match status" value="1"/>
</dbReference>
<evidence type="ECO:0000313" key="17">
    <source>
        <dbReference type="EMBL" id="ODC03281.1"/>
    </source>
</evidence>
<evidence type="ECO:0000313" key="18">
    <source>
        <dbReference type="Proteomes" id="UP000094291"/>
    </source>
</evidence>
<dbReference type="SMART" id="SM00387">
    <property type="entry name" value="HATPase_c"/>
    <property type="match status" value="1"/>
</dbReference>
<dbReference type="InterPro" id="IPR005467">
    <property type="entry name" value="His_kinase_dom"/>
</dbReference>
<feature type="modified residue" description="Phosphohistidine" evidence="12">
    <location>
        <position position="44"/>
    </location>
</feature>
<dbReference type="SUPFAM" id="SSF55874">
    <property type="entry name" value="ATPase domain of HSP90 chaperone/DNA topoisomerase II/histidine kinase"/>
    <property type="match status" value="1"/>
</dbReference>
<keyword evidence="10" id="KW-0902">Two-component regulatory system</keyword>
<dbReference type="PROSITE" id="PS50851">
    <property type="entry name" value="CHEW"/>
    <property type="match status" value="1"/>
</dbReference>
<dbReference type="InterPro" id="IPR036061">
    <property type="entry name" value="CheW-like_dom_sf"/>
</dbReference>
<dbReference type="Gene3D" id="2.30.30.40">
    <property type="entry name" value="SH3 Domains"/>
    <property type="match status" value="1"/>
</dbReference>
<keyword evidence="8" id="KW-0418">Kinase</keyword>
<keyword evidence="6" id="KW-0808">Transferase</keyword>
<dbReference type="GO" id="GO:0006935">
    <property type="term" value="P:chemotaxis"/>
    <property type="evidence" value="ECO:0007669"/>
    <property type="project" value="UniProtKB-KW"/>
</dbReference>
<evidence type="ECO:0000256" key="11">
    <source>
        <dbReference type="ARBA" id="ARBA00035100"/>
    </source>
</evidence>
<dbReference type="Gene3D" id="1.20.120.160">
    <property type="entry name" value="HPT domain"/>
    <property type="match status" value="1"/>
</dbReference>
<dbReference type="STRING" id="197479.BFW38_06710"/>
<dbReference type="CDD" id="cd16916">
    <property type="entry name" value="HATPase_CheA-like"/>
    <property type="match status" value="1"/>
</dbReference>
<keyword evidence="5 12" id="KW-0597">Phosphoprotein</keyword>
<dbReference type="Pfam" id="PF01627">
    <property type="entry name" value="Hpt"/>
    <property type="match status" value="1"/>
</dbReference>
<dbReference type="InterPro" id="IPR008207">
    <property type="entry name" value="Sig_transdc_His_kin_Hpt_dom"/>
</dbReference>
<dbReference type="EMBL" id="MDTQ01000001">
    <property type="protein sequence ID" value="ODC03281.1"/>
    <property type="molecule type" value="Genomic_DNA"/>
</dbReference>
<dbReference type="Pfam" id="PF02895">
    <property type="entry name" value="H-kinase_dim"/>
    <property type="match status" value="1"/>
</dbReference>
<evidence type="ECO:0000259" key="16">
    <source>
        <dbReference type="PROSITE" id="PS50894"/>
    </source>
</evidence>
<dbReference type="Pfam" id="PF01584">
    <property type="entry name" value="CheW"/>
    <property type="match status" value="1"/>
</dbReference>
<dbReference type="PANTHER" id="PTHR43395:SF10">
    <property type="entry name" value="CHEMOTAXIS PROTEIN CHEA"/>
    <property type="match status" value="1"/>
</dbReference>
<dbReference type="Gene3D" id="1.10.287.560">
    <property type="entry name" value="Histidine kinase CheA-like, homodimeric domain"/>
    <property type="match status" value="1"/>
</dbReference>
<proteinExistence type="predicted"/>
<evidence type="ECO:0000256" key="3">
    <source>
        <dbReference type="ARBA" id="ARBA00021495"/>
    </source>
</evidence>
<dbReference type="PROSITE" id="PS50894">
    <property type="entry name" value="HPT"/>
    <property type="match status" value="1"/>
</dbReference>
<dbReference type="InterPro" id="IPR036641">
    <property type="entry name" value="HPT_dom_sf"/>
</dbReference>
<dbReference type="Gene3D" id="3.30.565.10">
    <property type="entry name" value="Histidine kinase-like ATPase, C-terminal domain"/>
    <property type="match status" value="1"/>
</dbReference>